<evidence type="ECO:0000256" key="9">
    <source>
        <dbReference type="ARBA" id="ARBA00049105"/>
    </source>
</evidence>
<proteinExistence type="predicted"/>
<dbReference type="Pfam" id="PF03828">
    <property type="entry name" value="PAP_assoc"/>
    <property type="match status" value="1"/>
</dbReference>
<comment type="subcellular location">
    <subcellularLocation>
        <location evidence="3">Cytoplasm</location>
    </subcellularLocation>
</comment>
<gene>
    <name evidence="13" type="primary">kPAP2</name>
</gene>
<evidence type="ECO:0000256" key="4">
    <source>
        <dbReference type="ARBA" id="ARBA00012472"/>
    </source>
</evidence>
<dbReference type="Gene3D" id="3.30.460.10">
    <property type="entry name" value="Beta Polymerase, domain 2"/>
    <property type="match status" value="1"/>
</dbReference>
<evidence type="ECO:0000259" key="12">
    <source>
        <dbReference type="Pfam" id="PF22600"/>
    </source>
</evidence>
<dbReference type="PANTHER" id="PTHR12271">
    <property type="entry name" value="POLY A POLYMERASE CID PAP -RELATED"/>
    <property type="match status" value="1"/>
</dbReference>
<keyword evidence="6" id="KW-0808">Transferase</keyword>
<comment type="cofactor">
    <cofactor evidence="1">
        <name>Mn(2+)</name>
        <dbReference type="ChEBI" id="CHEBI:29035"/>
    </cofactor>
</comment>
<dbReference type="SUPFAM" id="SSF81631">
    <property type="entry name" value="PAP/OAS1 substrate-binding domain"/>
    <property type="match status" value="1"/>
</dbReference>
<dbReference type="PANTHER" id="PTHR12271:SF40">
    <property type="entry name" value="POLY(A) RNA POLYMERASE GLD2"/>
    <property type="match status" value="1"/>
</dbReference>
<dbReference type="GO" id="GO:0005739">
    <property type="term" value="C:mitochondrion"/>
    <property type="evidence" value="ECO:0007669"/>
    <property type="project" value="UniProtKB-ARBA"/>
</dbReference>
<dbReference type="GO" id="GO:0046872">
    <property type="term" value="F:metal ion binding"/>
    <property type="evidence" value="ECO:0007669"/>
    <property type="project" value="UniProtKB-KW"/>
</dbReference>
<feature type="chain" id="PRO_5002788246" description="RNA uridylyltransferase" evidence="10">
    <location>
        <begin position="21"/>
        <end position="444"/>
    </location>
</feature>
<evidence type="ECO:0000256" key="7">
    <source>
        <dbReference type="ARBA" id="ARBA00022723"/>
    </source>
</evidence>
<dbReference type="EC" id="2.7.7.52" evidence="4"/>
<dbReference type="AlphaFoldDB" id="B3FB39"/>
<accession>B3FB39</accession>
<evidence type="ECO:0000256" key="1">
    <source>
        <dbReference type="ARBA" id="ARBA00001936"/>
    </source>
</evidence>
<evidence type="ECO:0000256" key="5">
    <source>
        <dbReference type="ARBA" id="ARBA00022490"/>
    </source>
</evidence>
<dbReference type="VEuPathDB" id="TriTrypDB:Tbg972.10.70"/>
<protein>
    <recommendedName>
        <fullName evidence="4">RNA uridylyltransferase</fullName>
        <ecNumber evidence="4">2.7.7.52</ecNumber>
    </recommendedName>
</protein>
<dbReference type="Pfam" id="PF22600">
    <property type="entry name" value="MTPAP-like_central"/>
    <property type="match status" value="1"/>
</dbReference>
<dbReference type="VEuPathDB" id="TriTrypDB:Tb427_100005000"/>
<evidence type="ECO:0000256" key="2">
    <source>
        <dbReference type="ARBA" id="ARBA00001946"/>
    </source>
</evidence>
<feature type="domain" description="PAP-associated" evidence="11">
    <location>
        <begin position="338"/>
        <end position="403"/>
    </location>
</feature>
<dbReference type="GO" id="GO:0050265">
    <property type="term" value="F:RNA uridylyltransferase activity"/>
    <property type="evidence" value="ECO:0007669"/>
    <property type="project" value="UniProtKB-EC"/>
</dbReference>
<comment type="catalytic activity">
    <reaction evidence="9">
        <text>RNA(n) + UTP = RNA(n)-3'-uridine ribonucleotide + diphosphate</text>
        <dbReference type="Rhea" id="RHEA:14785"/>
        <dbReference type="Rhea" id="RHEA-COMP:14527"/>
        <dbReference type="Rhea" id="RHEA-COMP:17348"/>
        <dbReference type="ChEBI" id="CHEBI:33019"/>
        <dbReference type="ChEBI" id="CHEBI:46398"/>
        <dbReference type="ChEBI" id="CHEBI:140395"/>
        <dbReference type="ChEBI" id="CHEBI:173116"/>
        <dbReference type="EC" id="2.7.7.52"/>
    </reaction>
</comment>
<keyword evidence="7" id="KW-0479">Metal-binding</keyword>
<evidence type="ECO:0000256" key="10">
    <source>
        <dbReference type="SAM" id="SignalP"/>
    </source>
</evidence>
<keyword evidence="10" id="KW-0732">Signal</keyword>
<keyword evidence="8" id="KW-0460">Magnesium</keyword>
<dbReference type="SUPFAM" id="SSF81301">
    <property type="entry name" value="Nucleotidyltransferase"/>
    <property type="match status" value="1"/>
</dbReference>
<dbReference type="VEuPathDB" id="TriTrypDB:Tb1125.10.160"/>
<dbReference type="VEuPathDB" id="TriTrypDB:Tb927.10.160"/>
<dbReference type="InterPro" id="IPR002058">
    <property type="entry name" value="PAP_assoc"/>
</dbReference>
<dbReference type="GO" id="GO:0031123">
    <property type="term" value="P:RNA 3'-end processing"/>
    <property type="evidence" value="ECO:0007669"/>
    <property type="project" value="TreeGrafter"/>
</dbReference>
<dbReference type="EMBL" id="EF650029">
    <property type="protein sequence ID" value="ABV66278.1"/>
    <property type="molecule type" value="Genomic_DNA"/>
</dbReference>
<organism evidence="13">
    <name type="scientific">Trypanosoma brucei</name>
    <dbReference type="NCBI Taxonomy" id="5691"/>
    <lineage>
        <taxon>Eukaryota</taxon>
        <taxon>Discoba</taxon>
        <taxon>Euglenozoa</taxon>
        <taxon>Kinetoplastea</taxon>
        <taxon>Metakinetoplastina</taxon>
        <taxon>Trypanosomatida</taxon>
        <taxon>Trypanosomatidae</taxon>
        <taxon>Trypanosoma</taxon>
    </lineage>
</organism>
<evidence type="ECO:0000313" key="13">
    <source>
        <dbReference type="EMBL" id="ABV66278.1"/>
    </source>
</evidence>
<dbReference type="InterPro" id="IPR043519">
    <property type="entry name" value="NT_sf"/>
</dbReference>
<evidence type="ECO:0000259" key="11">
    <source>
        <dbReference type="Pfam" id="PF03828"/>
    </source>
</evidence>
<evidence type="ECO:0000256" key="8">
    <source>
        <dbReference type="ARBA" id="ARBA00022842"/>
    </source>
</evidence>
<sequence length="444" mass="50639">MIFLILSSWCESNFAPLLLAWVSVDCCQPSSQSSVIVILSYARIRLSLDGILRLPYYTTGKRGITLYLFMALVRRIGSSLLSRKEYSRFLDNRKWLEGALEGFSIENVLGISQLSSRPSVLMYGSCVSGTAFSNADADYAVLFLTQGNTEESSMANMLNYTHSKFIEVKREHHQKVLLSILEHIRVSFCSTVVKCEQIYSARVPFIRLFKSGSNNTEGSHLDVSLSFDGPRNSLLLRLYMEGDPRLRCGVLCAKKWCRSQGILDARRGWISAYALTVMYIFYMQVTKRTARIIDESEVNNILYCMSKQMLEGVNECFPFVGDVCSGSDVDIQNVLSDLHGFFHFFGGSMCFDFDTDVVDIRKNDKLVSKESWLEGINHFDEKTRWNLLGYETIMIRDPYEDHNLGRSVDFFRGERIREVFRLASETKIEDVLNELAKQGRLSSV</sequence>
<dbReference type="Gene3D" id="1.10.1410.10">
    <property type="match status" value="1"/>
</dbReference>
<keyword evidence="5" id="KW-0963">Cytoplasm</keyword>
<feature type="signal peptide" evidence="10">
    <location>
        <begin position="1"/>
        <end position="20"/>
    </location>
</feature>
<dbReference type="InterPro" id="IPR054708">
    <property type="entry name" value="MTPAP-like_central"/>
</dbReference>
<feature type="domain" description="Poly(A) RNA polymerase mitochondrial-like central palm" evidence="12">
    <location>
        <begin position="114"/>
        <end position="240"/>
    </location>
</feature>
<comment type="cofactor">
    <cofactor evidence="2">
        <name>Mg(2+)</name>
        <dbReference type="ChEBI" id="CHEBI:18420"/>
    </cofactor>
</comment>
<evidence type="ECO:0000256" key="3">
    <source>
        <dbReference type="ARBA" id="ARBA00004496"/>
    </source>
</evidence>
<name>B3FB39_9TRYP</name>
<reference evidence="13" key="1">
    <citation type="journal article" date="2008" name="EMBO J.">
        <title>3' adenylation determines mRNA abundance and monitors completion of RNA editing in T. brucei mitochondria.</title>
        <authorList>
            <person name="Etheridge R.D."/>
            <person name="Aphasizheva I."/>
            <person name="Gershon P.D."/>
            <person name="Aphasizhev R."/>
        </authorList>
    </citation>
    <scope>NUCLEOTIDE SEQUENCE</scope>
</reference>
<evidence type="ECO:0000256" key="6">
    <source>
        <dbReference type="ARBA" id="ARBA00022679"/>
    </source>
</evidence>